<reference evidence="1" key="1">
    <citation type="journal article" date="2011" name="Genome Biol.">
        <title>The draft genome of the carcinogenic human liver fluke Clonorchis sinensis.</title>
        <authorList>
            <person name="Wang X."/>
            <person name="Chen W."/>
            <person name="Huang Y."/>
            <person name="Sun J."/>
            <person name="Men J."/>
            <person name="Liu H."/>
            <person name="Luo F."/>
            <person name="Guo L."/>
            <person name="Lv X."/>
            <person name="Deng C."/>
            <person name="Zhou C."/>
            <person name="Fan Y."/>
            <person name="Li X."/>
            <person name="Huang L."/>
            <person name="Hu Y."/>
            <person name="Liang C."/>
            <person name="Hu X."/>
            <person name="Xu J."/>
            <person name="Yu X."/>
        </authorList>
    </citation>
    <scope>NUCLEOTIDE SEQUENCE [LARGE SCALE GENOMIC DNA]</scope>
    <source>
        <strain evidence="1">Henan</strain>
    </source>
</reference>
<protein>
    <submittedName>
        <fullName evidence="1">Uncharacterized protein</fullName>
    </submittedName>
</protein>
<dbReference type="EMBL" id="DF142838">
    <property type="protein sequence ID" value="GAA36819.1"/>
    <property type="molecule type" value="Genomic_DNA"/>
</dbReference>
<organism evidence="1 2">
    <name type="scientific">Clonorchis sinensis</name>
    <name type="common">Chinese liver fluke</name>
    <dbReference type="NCBI Taxonomy" id="79923"/>
    <lineage>
        <taxon>Eukaryota</taxon>
        <taxon>Metazoa</taxon>
        <taxon>Spiralia</taxon>
        <taxon>Lophotrochozoa</taxon>
        <taxon>Platyhelminthes</taxon>
        <taxon>Trematoda</taxon>
        <taxon>Digenea</taxon>
        <taxon>Opisthorchiida</taxon>
        <taxon>Opisthorchiata</taxon>
        <taxon>Opisthorchiidae</taxon>
        <taxon>Clonorchis</taxon>
    </lineage>
</organism>
<dbReference type="Proteomes" id="UP000008909">
    <property type="component" value="Unassembled WGS sequence"/>
</dbReference>
<reference key="2">
    <citation type="submission" date="2011-10" db="EMBL/GenBank/DDBJ databases">
        <title>The genome and transcriptome sequence of Clonorchis sinensis provide insights into the carcinogenic liver fluke.</title>
        <authorList>
            <person name="Wang X."/>
            <person name="Huang Y."/>
            <person name="Chen W."/>
            <person name="Liu H."/>
            <person name="Guo L."/>
            <person name="Chen Y."/>
            <person name="Luo F."/>
            <person name="Zhou W."/>
            <person name="Sun J."/>
            <person name="Mao Q."/>
            <person name="Liang P."/>
            <person name="Zhou C."/>
            <person name="Tian Y."/>
            <person name="Men J."/>
            <person name="Lv X."/>
            <person name="Huang L."/>
            <person name="Zhou J."/>
            <person name="Hu Y."/>
            <person name="Li R."/>
            <person name="Zhang F."/>
            <person name="Lei H."/>
            <person name="Li X."/>
            <person name="Hu X."/>
            <person name="Liang C."/>
            <person name="Xu J."/>
            <person name="Wu Z."/>
            <person name="Yu X."/>
        </authorList>
    </citation>
    <scope>NUCLEOTIDE SEQUENCE</scope>
    <source>
        <strain>Henan</strain>
    </source>
</reference>
<keyword evidence="2" id="KW-1185">Reference proteome</keyword>
<gene>
    <name evidence="1" type="ORF">CLF_100348</name>
</gene>
<dbReference type="AlphaFoldDB" id="H2KNK4"/>
<evidence type="ECO:0000313" key="2">
    <source>
        <dbReference type="Proteomes" id="UP000008909"/>
    </source>
</evidence>
<proteinExistence type="predicted"/>
<evidence type="ECO:0000313" key="1">
    <source>
        <dbReference type="EMBL" id="GAA36819.1"/>
    </source>
</evidence>
<accession>H2KNK4</accession>
<sequence length="193" mass="21740">MTLVLGWLIDDQFNQVDCVHRFGAHKPGPGGDRFDSVQRQLSTYFGQLTWNPTNDYDGECASPVNDGIPIRIFAKPTEISVGFLMYDDLQLNMLHSDHLMFQLSAVAENPHFSVKCDIYRFFSSLSLSCRTGYTGVRCDMYNLPQSLDILKSFTDGVIDTDMLSNVVEATARYTVNAALEEDVLAHWPMEDVP</sequence>
<name>H2KNK4_CLOSI</name>